<dbReference type="RefSeq" id="XP_016584468.1">
    <property type="nucleotide sequence ID" value="XM_016727888.1"/>
</dbReference>
<dbReference type="Proteomes" id="UP000033710">
    <property type="component" value="Unassembled WGS sequence"/>
</dbReference>
<evidence type="ECO:0000256" key="1">
    <source>
        <dbReference type="SAM" id="MobiDB-lite"/>
    </source>
</evidence>
<sequence length="100" mass="11581">MHDRVRQDAGQGLTLTRKEEGGQREETKCPKMEVAGETRQWDKRKEQTKQNRKERETGGERRKERRTNKTNVQREGGTWSQYIPGPLCLESTRTIGPVVA</sequence>
<dbReference type="KEGG" id="ssck:SPSK_00947"/>
<dbReference type="GeneID" id="27663165"/>
<feature type="compositionally biased region" description="Basic and acidic residues" evidence="1">
    <location>
        <begin position="16"/>
        <end position="62"/>
    </location>
</feature>
<evidence type="ECO:0000313" key="2">
    <source>
        <dbReference type="EMBL" id="KJR81792.1"/>
    </source>
</evidence>
<comment type="caution">
    <text evidence="2">The sequence shown here is derived from an EMBL/GenBank/DDBJ whole genome shotgun (WGS) entry which is preliminary data.</text>
</comment>
<dbReference type="VEuPathDB" id="FungiDB:SPSK_00947"/>
<reference evidence="2 3" key="1">
    <citation type="journal article" date="2014" name="BMC Genomics">
        <title>Comparative genomics of the major fungal agents of human and animal Sporotrichosis: Sporothrix schenckii and Sporothrix brasiliensis.</title>
        <authorList>
            <person name="Teixeira M.M."/>
            <person name="de Almeida L.G."/>
            <person name="Kubitschek-Barreira P."/>
            <person name="Alves F.L."/>
            <person name="Kioshima E.S."/>
            <person name="Abadio A.K."/>
            <person name="Fernandes L."/>
            <person name="Derengowski L.S."/>
            <person name="Ferreira K.S."/>
            <person name="Souza R.C."/>
            <person name="Ruiz J.C."/>
            <person name="de Andrade N.C."/>
            <person name="Paes H.C."/>
            <person name="Nicola A.M."/>
            <person name="Albuquerque P."/>
            <person name="Gerber A.L."/>
            <person name="Martins V.P."/>
            <person name="Peconick L.D."/>
            <person name="Neto A.V."/>
            <person name="Chaucanez C.B."/>
            <person name="Silva P.A."/>
            <person name="Cunha O.L."/>
            <person name="de Oliveira F.F."/>
            <person name="dos Santos T.C."/>
            <person name="Barros A.L."/>
            <person name="Soares M.A."/>
            <person name="de Oliveira L.M."/>
            <person name="Marini M.M."/>
            <person name="Villalobos-Duno H."/>
            <person name="Cunha M.M."/>
            <person name="de Hoog S."/>
            <person name="da Silveira J.F."/>
            <person name="Henrissat B."/>
            <person name="Nino-Vega G.A."/>
            <person name="Cisalpino P.S."/>
            <person name="Mora-Montes H.M."/>
            <person name="Almeida S.R."/>
            <person name="Stajich J.E."/>
            <person name="Lopes-Bezerra L.M."/>
            <person name="Vasconcelos A.T."/>
            <person name="Felipe M.S."/>
        </authorList>
    </citation>
    <scope>NUCLEOTIDE SEQUENCE [LARGE SCALE GENOMIC DNA]</scope>
    <source>
        <strain evidence="2 3">1099-18</strain>
    </source>
</reference>
<evidence type="ECO:0000313" key="3">
    <source>
        <dbReference type="Proteomes" id="UP000033710"/>
    </source>
</evidence>
<proteinExistence type="predicted"/>
<dbReference type="AlphaFoldDB" id="A0A0F2LWE4"/>
<protein>
    <submittedName>
        <fullName evidence="2">Uncharacterized protein</fullName>
    </submittedName>
</protein>
<reference evidence="2 3" key="2">
    <citation type="journal article" date="2015" name="Eukaryot. Cell">
        <title>Asexual propagation of a virulent clone complex in a human and feline outbreak of sporotrichosis.</title>
        <authorList>
            <person name="Teixeira Mde M."/>
            <person name="Rodrigues A.M."/>
            <person name="Tsui C.K."/>
            <person name="de Almeida L.G."/>
            <person name="Van Diepeningen A.D."/>
            <person name="van den Ende B.G."/>
            <person name="Fernandes G.F."/>
            <person name="Kano R."/>
            <person name="Hamelin R.C."/>
            <person name="Lopes-Bezerra L.M."/>
            <person name="Vasconcelos A.T."/>
            <person name="de Hoog S."/>
            <person name="de Camargo Z.P."/>
            <person name="Felipe M.S."/>
        </authorList>
    </citation>
    <scope>NUCLEOTIDE SEQUENCE [LARGE SCALE GENOMIC DNA]</scope>
    <source>
        <strain evidence="2 3">1099-18</strain>
    </source>
</reference>
<accession>A0A0F2LWE4</accession>
<organism evidence="2 3">
    <name type="scientific">Sporothrix schenckii 1099-18</name>
    <dbReference type="NCBI Taxonomy" id="1397361"/>
    <lineage>
        <taxon>Eukaryota</taxon>
        <taxon>Fungi</taxon>
        <taxon>Dikarya</taxon>
        <taxon>Ascomycota</taxon>
        <taxon>Pezizomycotina</taxon>
        <taxon>Sordariomycetes</taxon>
        <taxon>Sordariomycetidae</taxon>
        <taxon>Ophiostomatales</taxon>
        <taxon>Ophiostomataceae</taxon>
        <taxon>Sporothrix</taxon>
    </lineage>
</organism>
<gene>
    <name evidence="2" type="ORF">SPSK_00947</name>
</gene>
<name>A0A0F2LWE4_SPOSC</name>
<feature type="region of interest" description="Disordered" evidence="1">
    <location>
        <begin position="1"/>
        <end position="85"/>
    </location>
</feature>
<dbReference type="EMBL" id="AXCR01000011">
    <property type="protein sequence ID" value="KJR81792.1"/>
    <property type="molecule type" value="Genomic_DNA"/>
</dbReference>